<dbReference type="EMBL" id="HBFQ01050402">
    <property type="protein sequence ID" value="CAD8861595.1"/>
    <property type="molecule type" value="Transcribed_RNA"/>
</dbReference>
<name>A0A7S1FEY2_NOCSC</name>
<dbReference type="SMART" id="SM00547">
    <property type="entry name" value="ZnF_RBZ"/>
    <property type="match status" value="1"/>
</dbReference>
<keyword evidence="3" id="KW-0862">Zinc</keyword>
<reference evidence="7" key="1">
    <citation type="submission" date="2021-01" db="EMBL/GenBank/DDBJ databases">
        <authorList>
            <person name="Corre E."/>
            <person name="Pelletier E."/>
            <person name="Niang G."/>
            <person name="Scheremetjew M."/>
            <person name="Finn R."/>
            <person name="Kale V."/>
            <person name="Holt S."/>
            <person name="Cochrane G."/>
            <person name="Meng A."/>
            <person name="Brown T."/>
            <person name="Cohen L."/>
        </authorList>
    </citation>
    <scope>NUCLEOTIDE SEQUENCE</scope>
</reference>
<evidence type="ECO:0000256" key="2">
    <source>
        <dbReference type="ARBA" id="ARBA00022771"/>
    </source>
</evidence>
<feature type="region of interest" description="Disordered" evidence="5">
    <location>
        <begin position="444"/>
        <end position="463"/>
    </location>
</feature>
<dbReference type="PROSITE" id="PS01358">
    <property type="entry name" value="ZF_RANBP2_1"/>
    <property type="match status" value="1"/>
</dbReference>
<feature type="compositionally biased region" description="Low complexity" evidence="5">
    <location>
        <begin position="316"/>
        <end position="325"/>
    </location>
</feature>
<dbReference type="Pfam" id="PF00641">
    <property type="entry name" value="Zn_ribbon_RanBP"/>
    <property type="match status" value="1"/>
</dbReference>
<evidence type="ECO:0000256" key="4">
    <source>
        <dbReference type="PROSITE-ProRule" id="PRU00322"/>
    </source>
</evidence>
<keyword evidence="1" id="KW-0479">Metal-binding</keyword>
<dbReference type="InterPro" id="IPR001876">
    <property type="entry name" value="Znf_RanBP2"/>
</dbReference>
<evidence type="ECO:0000256" key="1">
    <source>
        <dbReference type="ARBA" id="ARBA00022723"/>
    </source>
</evidence>
<evidence type="ECO:0000256" key="5">
    <source>
        <dbReference type="SAM" id="MobiDB-lite"/>
    </source>
</evidence>
<accession>A0A7S1FEY2</accession>
<feature type="compositionally biased region" description="Basic residues" evidence="5">
    <location>
        <begin position="281"/>
        <end position="313"/>
    </location>
</feature>
<protein>
    <recommendedName>
        <fullName evidence="6">RanBP2-type domain-containing protein</fullName>
    </recommendedName>
</protein>
<feature type="compositionally biased region" description="Low complexity" evidence="5">
    <location>
        <begin position="253"/>
        <end position="264"/>
    </location>
</feature>
<organism evidence="7">
    <name type="scientific">Noctiluca scintillans</name>
    <name type="common">Sea sparkle</name>
    <name type="synonym">Red tide dinoflagellate</name>
    <dbReference type="NCBI Taxonomy" id="2966"/>
    <lineage>
        <taxon>Eukaryota</taxon>
        <taxon>Sar</taxon>
        <taxon>Alveolata</taxon>
        <taxon>Dinophyceae</taxon>
        <taxon>Noctilucales</taxon>
        <taxon>Noctilucaceae</taxon>
        <taxon>Noctiluca</taxon>
    </lineage>
</organism>
<feature type="region of interest" description="Disordered" evidence="5">
    <location>
        <begin position="109"/>
        <end position="153"/>
    </location>
</feature>
<feature type="compositionally biased region" description="Low complexity" evidence="5">
    <location>
        <begin position="501"/>
        <end position="514"/>
    </location>
</feature>
<dbReference type="AlphaFoldDB" id="A0A7S1FEY2"/>
<evidence type="ECO:0000313" key="7">
    <source>
        <dbReference type="EMBL" id="CAD8861595.1"/>
    </source>
</evidence>
<dbReference type="SUPFAM" id="SSF90209">
    <property type="entry name" value="Ran binding protein zinc finger-like"/>
    <property type="match status" value="1"/>
</dbReference>
<dbReference type="InterPro" id="IPR036443">
    <property type="entry name" value="Znf_RanBP2_sf"/>
</dbReference>
<feature type="compositionally biased region" description="Basic and acidic residues" evidence="5">
    <location>
        <begin position="371"/>
        <end position="387"/>
    </location>
</feature>
<evidence type="ECO:0000256" key="3">
    <source>
        <dbReference type="ARBA" id="ARBA00022833"/>
    </source>
</evidence>
<dbReference type="PROSITE" id="PS50199">
    <property type="entry name" value="ZF_RANBP2_2"/>
    <property type="match status" value="1"/>
</dbReference>
<gene>
    <name evidence="7" type="ORF">NSCI0253_LOCUS35950</name>
</gene>
<feature type="region of interest" description="Disordered" evidence="5">
    <location>
        <begin position="246"/>
        <end position="334"/>
    </location>
</feature>
<evidence type="ECO:0000259" key="6">
    <source>
        <dbReference type="PROSITE" id="PS50199"/>
    </source>
</evidence>
<keyword evidence="2 4" id="KW-0863">Zinc-finger</keyword>
<sequence>MELVWENASRPGAVSCVGAWRSRGKAITIVERDGQMVLEMGSDAPMLELVPASEGAEVWPMQWRALRMGGESKDPLYIIELPMPTSTRLFVRRPVGDGVIEFVRAGLEGAGGASPTEGSQKRAASGGEDRYAARSRSRSRSSRGGEAKDAGQSGFLPGDWTCDRCNFHNFARNLSCKNCGASKPKGAGTAEGPGDREGLVLQVKRGQRESQAFKQRWWDYCDRKGNGYYDPVRHDSRFLEEFLEQERKRGARSGRSASRSQSRSASKKSRKRSSPTPRSASGKRQKSPKRRRRRRHRKRKASRRERRKRHKRSRSSESSSSVSGRPSRDVAVKAAERVVAEAEKAVELARSNVSPNIGDRLREAEDEQREEVDRVMEKERKVQEEDIQKRLREQEQKLQEEKSTRLREAEQRLDKAITARLREAESKLRKEAKGRIEEAVRAAGEAARETVSEQERKIHADAAAKVEVAEDNLRKARTRLASLREGAKRQKSPDKSRSRSRSTSASSSASESEE</sequence>
<proteinExistence type="predicted"/>
<feature type="region of interest" description="Disordered" evidence="5">
    <location>
        <begin position="469"/>
        <end position="514"/>
    </location>
</feature>
<feature type="compositionally biased region" description="Basic and acidic residues" evidence="5">
    <location>
        <begin position="485"/>
        <end position="497"/>
    </location>
</feature>
<dbReference type="Gene3D" id="4.10.1060.10">
    <property type="entry name" value="Zinc finger, RanBP2-type"/>
    <property type="match status" value="1"/>
</dbReference>
<feature type="domain" description="RanBP2-type" evidence="6">
    <location>
        <begin position="156"/>
        <end position="185"/>
    </location>
</feature>
<dbReference type="GO" id="GO:0008270">
    <property type="term" value="F:zinc ion binding"/>
    <property type="evidence" value="ECO:0007669"/>
    <property type="project" value="UniProtKB-KW"/>
</dbReference>
<feature type="region of interest" description="Disordered" evidence="5">
    <location>
        <begin position="352"/>
        <end position="387"/>
    </location>
</feature>